<dbReference type="InterPro" id="IPR000629">
    <property type="entry name" value="RNA-helicase_DEAD-box_CS"/>
</dbReference>
<evidence type="ECO:0000256" key="9">
    <source>
        <dbReference type="PROSITE-ProRule" id="PRU00552"/>
    </source>
</evidence>
<feature type="domain" description="DEAD-box RNA helicase Q" evidence="14">
    <location>
        <begin position="34"/>
        <end position="62"/>
    </location>
</feature>
<dbReference type="GO" id="GO:0003723">
    <property type="term" value="F:RNA binding"/>
    <property type="evidence" value="ECO:0007669"/>
    <property type="project" value="UniProtKB-KW"/>
</dbReference>
<dbReference type="PANTHER" id="PTHR47959:SF20">
    <property type="entry name" value="RNA HELICASE"/>
    <property type="match status" value="1"/>
</dbReference>
<evidence type="ECO:0000256" key="5">
    <source>
        <dbReference type="ARBA" id="ARBA00022806"/>
    </source>
</evidence>
<evidence type="ECO:0000256" key="10">
    <source>
        <dbReference type="RuleBase" id="RU000492"/>
    </source>
</evidence>
<evidence type="ECO:0000256" key="7">
    <source>
        <dbReference type="ARBA" id="ARBA00022884"/>
    </source>
</evidence>
<dbReference type="PROSITE" id="PS51194">
    <property type="entry name" value="HELICASE_CTER"/>
    <property type="match status" value="1"/>
</dbReference>
<dbReference type="SUPFAM" id="SSF52540">
    <property type="entry name" value="P-loop containing nucleoside triphosphate hydrolases"/>
    <property type="match status" value="1"/>
</dbReference>
<dbReference type="SMART" id="SM00490">
    <property type="entry name" value="HELICc"/>
    <property type="match status" value="1"/>
</dbReference>
<evidence type="ECO:0000256" key="4">
    <source>
        <dbReference type="ARBA" id="ARBA00022801"/>
    </source>
</evidence>
<dbReference type="InterPro" id="IPR014014">
    <property type="entry name" value="RNA_helicase_DEAD_Q_motif"/>
</dbReference>
<gene>
    <name evidence="15" type="ORF">SCP_0307910</name>
</gene>
<dbReference type="InterPro" id="IPR027417">
    <property type="entry name" value="P-loop_NTPase"/>
</dbReference>
<feature type="compositionally biased region" description="Basic and acidic residues" evidence="11">
    <location>
        <begin position="396"/>
        <end position="406"/>
    </location>
</feature>
<dbReference type="GO" id="GO:0005524">
    <property type="term" value="F:ATP binding"/>
    <property type="evidence" value="ECO:0007669"/>
    <property type="project" value="UniProtKB-KW"/>
</dbReference>
<evidence type="ECO:0000259" key="13">
    <source>
        <dbReference type="PROSITE" id="PS51194"/>
    </source>
</evidence>
<dbReference type="Pfam" id="PF00270">
    <property type="entry name" value="DEAD"/>
    <property type="match status" value="2"/>
</dbReference>
<keyword evidence="5 10" id="KW-0347">Helicase</keyword>
<dbReference type="PROSITE" id="PS00039">
    <property type="entry name" value="DEAD_ATP_HELICASE"/>
    <property type="match status" value="1"/>
</dbReference>
<evidence type="ECO:0000259" key="14">
    <source>
        <dbReference type="PROSITE" id="PS51195"/>
    </source>
</evidence>
<dbReference type="InterPro" id="IPR014001">
    <property type="entry name" value="Helicase_ATP-bd"/>
</dbReference>
<feature type="domain" description="Helicase ATP-binding" evidence="12">
    <location>
        <begin position="65"/>
        <end position="211"/>
    </location>
</feature>
<dbReference type="Gene3D" id="3.40.50.300">
    <property type="entry name" value="P-loop containing nucleotide triphosphate hydrolases"/>
    <property type="match status" value="3"/>
</dbReference>
<dbReference type="GO" id="GO:0016787">
    <property type="term" value="F:hydrolase activity"/>
    <property type="evidence" value="ECO:0007669"/>
    <property type="project" value="UniProtKB-KW"/>
</dbReference>
<dbReference type="PROSITE" id="PS51192">
    <property type="entry name" value="HELICASE_ATP_BIND_1"/>
    <property type="match status" value="1"/>
</dbReference>
<dbReference type="OrthoDB" id="10261904at2759"/>
<comment type="subcellular location">
    <subcellularLocation>
        <location evidence="1">Nucleus</location>
    </subcellularLocation>
</comment>
<proteinExistence type="inferred from homology"/>
<evidence type="ECO:0000256" key="1">
    <source>
        <dbReference type="ARBA" id="ARBA00004123"/>
    </source>
</evidence>
<dbReference type="GO" id="GO:0042254">
    <property type="term" value="P:ribosome biogenesis"/>
    <property type="evidence" value="ECO:0007669"/>
    <property type="project" value="UniProtKB-KW"/>
</dbReference>
<dbReference type="Proteomes" id="UP000287166">
    <property type="component" value="Unassembled WGS sequence"/>
</dbReference>
<feature type="short sequence motif" description="Q motif" evidence="9">
    <location>
        <begin position="34"/>
        <end position="62"/>
    </location>
</feature>
<evidence type="ECO:0000256" key="8">
    <source>
        <dbReference type="ARBA" id="ARBA00023242"/>
    </source>
</evidence>
<keyword evidence="16" id="KW-1185">Reference proteome</keyword>
<comment type="caution">
    <text evidence="15">The sequence shown here is derived from an EMBL/GenBank/DDBJ whole genome shotgun (WGS) entry which is preliminary data.</text>
</comment>
<comment type="similarity">
    <text evidence="10">Belongs to the DEAD box helicase family.</text>
</comment>
<dbReference type="CDD" id="cd18787">
    <property type="entry name" value="SF2_C_DEAD"/>
    <property type="match status" value="1"/>
</dbReference>
<dbReference type="InParanoid" id="A0A401GFU8"/>
<protein>
    <submittedName>
        <fullName evidence="15">ATP-dependent rRNA helicase rrp3</fullName>
    </submittedName>
</protein>
<keyword evidence="8" id="KW-0539">Nucleus</keyword>
<organism evidence="15 16">
    <name type="scientific">Sparassis crispa</name>
    <dbReference type="NCBI Taxonomy" id="139825"/>
    <lineage>
        <taxon>Eukaryota</taxon>
        <taxon>Fungi</taxon>
        <taxon>Dikarya</taxon>
        <taxon>Basidiomycota</taxon>
        <taxon>Agaricomycotina</taxon>
        <taxon>Agaricomycetes</taxon>
        <taxon>Polyporales</taxon>
        <taxon>Sparassidaceae</taxon>
        <taxon>Sparassis</taxon>
    </lineage>
</organism>
<dbReference type="AlphaFoldDB" id="A0A401GFU8"/>
<dbReference type="STRING" id="139825.A0A401GFU8"/>
<evidence type="ECO:0000256" key="3">
    <source>
        <dbReference type="ARBA" id="ARBA00022741"/>
    </source>
</evidence>
<dbReference type="SMART" id="SM00487">
    <property type="entry name" value="DEXDc"/>
    <property type="match status" value="1"/>
</dbReference>
<dbReference type="GO" id="GO:0005634">
    <property type="term" value="C:nucleus"/>
    <property type="evidence" value="ECO:0007669"/>
    <property type="project" value="UniProtKB-SubCell"/>
</dbReference>
<dbReference type="EMBL" id="BFAD01000003">
    <property type="protein sequence ID" value="GBE81067.1"/>
    <property type="molecule type" value="Genomic_DNA"/>
</dbReference>
<dbReference type="PROSITE" id="PS51195">
    <property type="entry name" value="Q_MOTIF"/>
    <property type="match status" value="1"/>
</dbReference>
<dbReference type="InterPro" id="IPR001650">
    <property type="entry name" value="Helicase_C-like"/>
</dbReference>
<dbReference type="GO" id="GO:0010467">
    <property type="term" value="P:gene expression"/>
    <property type="evidence" value="ECO:0007669"/>
    <property type="project" value="UniProtKB-ARBA"/>
</dbReference>
<keyword evidence="7" id="KW-0694">RNA-binding</keyword>
<keyword evidence="3 10" id="KW-0547">Nucleotide-binding</keyword>
<feature type="domain" description="Helicase C-terminal" evidence="13">
    <location>
        <begin position="239"/>
        <end position="383"/>
    </location>
</feature>
<dbReference type="PANTHER" id="PTHR47959">
    <property type="entry name" value="ATP-DEPENDENT RNA HELICASE RHLE-RELATED"/>
    <property type="match status" value="1"/>
</dbReference>
<dbReference type="RefSeq" id="XP_027611980.1">
    <property type="nucleotide sequence ID" value="XM_027756179.1"/>
</dbReference>
<keyword evidence="6 10" id="KW-0067">ATP-binding</keyword>
<dbReference type="GO" id="GO:0005829">
    <property type="term" value="C:cytosol"/>
    <property type="evidence" value="ECO:0007669"/>
    <property type="project" value="TreeGrafter"/>
</dbReference>
<evidence type="ECO:0000256" key="6">
    <source>
        <dbReference type="ARBA" id="ARBA00022840"/>
    </source>
</evidence>
<reference evidence="15 16" key="1">
    <citation type="journal article" date="2018" name="Sci. Rep.">
        <title>Genome sequence of the cauliflower mushroom Sparassis crispa (Hanabiratake) and its association with beneficial usage.</title>
        <authorList>
            <person name="Kiyama R."/>
            <person name="Furutani Y."/>
            <person name="Kawaguchi K."/>
            <person name="Nakanishi T."/>
        </authorList>
    </citation>
    <scope>NUCLEOTIDE SEQUENCE [LARGE SCALE GENOMIC DNA]</scope>
</reference>
<dbReference type="InterPro" id="IPR011545">
    <property type="entry name" value="DEAD/DEAH_box_helicase_dom"/>
</dbReference>
<evidence type="ECO:0000256" key="11">
    <source>
        <dbReference type="SAM" id="MobiDB-lite"/>
    </source>
</evidence>
<evidence type="ECO:0000313" key="15">
    <source>
        <dbReference type="EMBL" id="GBE81067.1"/>
    </source>
</evidence>
<evidence type="ECO:0000256" key="2">
    <source>
        <dbReference type="ARBA" id="ARBA00022517"/>
    </source>
</evidence>
<sequence length="444" mass="49133">MSRNAFWVLPAGAPTSPYPLQSAKSACPFSMEAKSFPELGICDPLLTALAKLEYTTPTQIQADCIGPALAGRDIIGLAPTGSGKTVAFALPILQRLWDNPQRLFACILSPTRELAYQISAQFEALGVSMGVQSVVIVGGEDRMQQAGFNLRTVKHLVLDEADRLLNPDFQSSIDGILKVIPRERTTYLFSATMTANVSKLQRASLTNPVRVEVSSHKYTTVSTLLQYYILYPLVQKEVMLVYLVNSLAQNSIIIFVRTIQNTQRITLILRSLGFRAIPLHGELSQSERSGAFHKFKSGSCNILVATDLASRGLDVPSVDVVINFDSPTHSKDYIHRVGRTARAGRAGKSILMVSQYDVEIMLRLEAAIGRKLELYATDEQEIALLRERVEEAGRHVANQLRDEAKTKGTSRKRRQTGDKADDKDREDMVEAGMSTSSFKKKRRS</sequence>
<keyword evidence="2" id="KW-0690">Ribosome biogenesis</keyword>
<name>A0A401GFU8_9APHY</name>
<keyword evidence="4 10" id="KW-0378">Hydrolase</keyword>
<dbReference type="GeneID" id="38777984"/>
<dbReference type="InterPro" id="IPR050079">
    <property type="entry name" value="DEAD_box_RNA_helicase"/>
</dbReference>
<dbReference type="Pfam" id="PF00271">
    <property type="entry name" value="Helicase_C"/>
    <property type="match status" value="1"/>
</dbReference>
<accession>A0A401GFU8</accession>
<dbReference type="GO" id="GO:0003724">
    <property type="term" value="F:RNA helicase activity"/>
    <property type="evidence" value="ECO:0007669"/>
    <property type="project" value="InterPro"/>
</dbReference>
<evidence type="ECO:0000259" key="12">
    <source>
        <dbReference type="PROSITE" id="PS51192"/>
    </source>
</evidence>
<feature type="region of interest" description="Disordered" evidence="11">
    <location>
        <begin position="396"/>
        <end position="444"/>
    </location>
</feature>
<evidence type="ECO:0000313" key="16">
    <source>
        <dbReference type="Proteomes" id="UP000287166"/>
    </source>
</evidence>
<feature type="compositionally biased region" description="Basic and acidic residues" evidence="11">
    <location>
        <begin position="415"/>
        <end position="428"/>
    </location>
</feature>